<sequence length="411" mass="48567">MPPKVSTNVKTTAFLDDNRLSAVDKEFFTFQFGAIENTIARLNNNYIILEKDTDKYKTKANDLNIKLKNEYGDAMKILEEKTNYEKKLKAEIEELLQGKDSMVEINRNRLKEKDDEFMRAVGIIKTTTAVYVGRLNKLKEFCKQEEILEEKLINMEQQIEAMNKNYEVKLKKLEEKYFYNRKVIQKGMLQRCFNFAFHTNKLFMSDLHPRVQKSSNEILDLEDMLKKQQVLNMDLDKQILQKREENKRFLRLIKSNAKNIDTLKDTYYTKEEKVKGVKKELAEVLEDVNRLLENLDKDMGRTRQKHHSKLRSAVGDAVLELQSLSHDMHIVQEDLSGIQATNRKLDEFIWEIEDLLLKTYGKTLNHAEEIKCINKEDRIEKPMQFIQQLYTELEPFMTISEDFTRLGCQSY</sequence>
<proteinExistence type="predicted"/>
<dbReference type="AlphaFoldDB" id="A0A5E4MBS6"/>
<evidence type="ECO:0000256" key="1">
    <source>
        <dbReference type="SAM" id="Coils"/>
    </source>
</evidence>
<reference evidence="2 3" key="1">
    <citation type="submission" date="2019-08" db="EMBL/GenBank/DDBJ databases">
        <authorList>
            <person name="Alioto T."/>
            <person name="Alioto T."/>
            <person name="Gomez Garrido J."/>
        </authorList>
    </citation>
    <scope>NUCLEOTIDE SEQUENCE [LARGE SCALE GENOMIC DNA]</scope>
</reference>
<organism evidence="2 3">
    <name type="scientific">Cinara cedri</name>
    <dbReference type="NCBI Taxonomy" id="506608"/>
    <lineage>
        <taxon>Eukaryota</taxon>
        <taxon>Metazoa</taxon>
        <taxon>Ecdysozoa</taxon>
        <taxon>Arthropoda</taxon>
        <taxon>Hexapoda</taxon>
        <taxon>Insecta</taxon>
        <taxon>Pterygota</taxon>
        <taxon>Neoptera</taxon>
        <taxon>Paraneoptera</taxon>
        <taxon>Hemiptera</taxon>
        <taxon>Sternorrhyncha</taxon>
        <taxon>Aphidomorpha</taxon>
        <taxon>Aphidoidea</taxon>
        <taxon>Aphididae</taxon>
        <taxon>Lachninae</taxon>
        <taxon>Cinara</taxon>
    </lineage>
</organism>
<accession>A0A5E4MBS6</accession>
<keyword evidence="1" id="KW-0175">Coiled coil</keyword>
<keyword evidence="3" id="KW-1185">Reference proteome</keyword>
<feature type="coiled-coil region" evidence="1">
    <location>
        <begin position="138"/>
        <end position="176"/>
    </location>
</feature>
<dbReference type="OrthoDB" id="6619753at2759"/>
<feature type="coiled-coil region" evidence="1">
    <location>
        <begin position="274"/>
        <end position="305"/>
    </location>
</feature>
<feature type="coiled-coil region" evidence="1">
    <location>
        <begin position="39"/>
        <end position="94"/>
    </location>
</feature>
<evidence type="ECO:0000313" key="2">
    <source>
        <dbReference type="EMBL" id="VVC27372.1"/>
    </source>
</evidence>
<dbReference type="Proteomes" id="UP000325440">
    <property type="component" value="Unassembled WGS sequence"/>
</dbReference>
<gene>
    <name evidence="2" type="ORF">CINCED_3A024090</name>
</gene>
<name>A0A5E4MBS6_9HEMI</name>
<evidence type="ECO:0000313" key="3">
    <source>
        <dbReference type="Proteomes" id="UP000325440"/>
    </source>
</evidence>
<dbReference type="EMBL" id="CABPRJ010000099">
    <property type="protein sequence ID" value="VVC27372.1"/>
    <property type="molecule type" value="Genomic_DNA"/>
</dbReference>
<protein>
    <submittedName>
        <fullName evidence="2">Uncharacterized protein</fullName>
    </submittedName>
</protein>